<organism evidence="1 2">
    <name type="scientific">Pseudomonas syringae pv. helianthi</name>
    <dbReference type="NCBI Taxonomy" id="251654"/>
    <lineage>
        <taxon>Bacteria</taxon>
        <taxon>Pseudomonadati</taxon>
        <taxon>Pseudomonadota</taxon>
        <taxon>Gammaproteobacteria</taxon>
        <taxon>Pseudomonadales</taxon>
        <taxon>Pseudomonadaceae</taxon>
        <taxon>Pseudomonas</taxon>
    </lineage>
</organism>
<dbReference type="PATRIC" id="fig|251654.3.peg.2475"/>
<proteinExistence type="predicted"/>
<evidence type="ECO:0000313" key="2">
    <source>
        <dbReference type="Proteomes" id="UP000050557"/>
    </source>
</evidence>
<protein>
    <submittedName>
        <fullName evidence="1">Uncharacterized protein</fullName>
    </submittedName>
</protein>
<accession>A0A0P9SAE7</accession>
<dbReference type="Proteomes" id="UP000050557">
    <property type="component" value="Unassembled WGS sequence"/>
</dbReference>
<dbReference type="EMBL" id="LJQM01000041">
    <property type="protein sequence ID" value="KPX48629.1"/>
    <property type="molecule type" value="Genomic_DNA"/>
</dbReference>
<evidence type="ECO:0000313" key="1">
    <source>
        <dbReference type="EMBL" id="KPX48629.1"/>
    </source>
</evidence>
<comment type="caution">
    <text evidence="1">The sequence shown here is derived from an EMBL/GenBank/DDBJ whole genome shotgun (WGS) entry which is preliminary data.</text>
</comment>
<gene>
    <name evidence="1" type="ORF">ALO68_01901</name>
</gene>
<reference evidence="1 2" key="1">
    <citation type="submission" date="2015-09" db="EMBL/GenBank/DDBJ databases">
        <title>Genome announcement of multiple Pseudomonas syringae strains.</title>
        <authorList>
            <person name="Thakur S."/>
            <person name="Wang P.W."/>
            <person name="Gong Y."/>
            <person name="Weir B.S."/>
            <person name="Guttman D.S."/>
        </authorList>
    </citation>
    <scope>NUCLEOTIDE SEQUENCE [LARGE SCALE GENOMIC DNA]</scope>
    <source>
        <strain evidence="1 2">ICMP4531</strain>
    </source>
</reference>
<name>A0A0P9SAE7_9PSED</name>
<sequence>MIMSKGAGSSSFEAESIEPQWEELRVSHQPLGQQIYDLWVVVDVSKACVVDHVQLKDIVWHWGAFCGAVRLIACDA</sequence>
<dbReference type="AlphaFoldDB" id="A0A0P9SAE7"/>